<sequence>MYFTIHQIRYFLYVFVITYFSCQKDEYYYHGKVTDDNNNPVEDVIVTVENFKNKTKTDKKGYFKLMHNSEFLGNLIFRKEGYKTDTIPIVWRQHGETLNYNFIENDTTVVLLKQI</sequence>
<dbReference type="Proteomes" id="UP000825258">
    <property type="component" value="Chromosome"/>
</dbReference>
<dbReference type="InterPro" id="IPR008969">
    <property type="entry name" value="CarboxyPept-like_regulatory"/>
</dbReference>
<dbReference type="Pfam" id="PF13715">
    <property type="entry name" value="CarbopepD_reg_2"/>
    <property type="match status" value="1"/>
</dbReference>
<reference evidence="1 2" key="1">
    <citation type="submission" date="2021-06" db="EMBL/GenBank/DDBJ databases">
        <title>Whole genome sequences of Flavobacterium sp. KK2020170 and assembly.</title>
        <authorList>
            <person name="Kitahara K."/>
            <person name="Miyoshi S."/>
            <person name="Uesaka K."/>
        </authorList>
    </citation>
    <scope>NUCLEOTIDE SEQUENCE [LARGE SCALE GENOMIC DNA]</scope>
    <source>
        <strain evidence="1 2">KK2020170</strain>
    </source>
</reference>
<evidence type="ECO:0008006" key="3">
    <source>
        <dbReference type="Google" id="ProtNLM"/>
    </source>
</evidence>
<proteinExistence type="predicted"/>
<gene>
    <name evidence="1" type="ORF">KK2020170_18120</name>
</gene>
<evidence type="ECO:0000313" key="1">
    <source>
        <dbReference type="EMBL" id="BCY28944.1"/>
    </source>
</evidence>
<protein>
    <recommendedName>
        <fullName evidence="3">CarboxypepD_reg-like domain-containing protein</fullName>
    </recommendedName>
</protein>
<dbReference type="Gene3D" id="2.60.40.1120">
    <property type="entry name" value="Carboxypeptidase-like, regulatory domain"/>
    <property type="match status" value="1"/>
</dbReference>
<dbReference type="SUPFAM" id="SSF49464">
    <property type="entry name" value="Carboxypeptidase regulatory domain-like"/>
    <property type="match status" value="1"/>
</dbReference>
<accession>A0ABM7S6G6</accession>
<evidence type="ECO:0000313" key="2">
    <source>
        <dbReference type="Proteomes" id="UP000825258"/>
    </source>
</evidence>
<name>A0ABM7S6G6_9FLAO</name>
<organism evidence="1 2">
    <name type="scientific">Flavobacterium okayamense</name>
    <dbReference type="NCBI Taxonomy" id="2830782"/>
    <lineage>
        <taxon>Bacteria</taxon>
        <taxon>Pseudomonadati</taxon>
        <taxon>Bacteroidota</taxon>
        <taxon>Flavobacteriia</taxon>
        <taxon>Flavobacteriales</taxon>
        <taxon>Flavobacteriaceae</taxon>
        <taxon>Flavobacterium</taxon>
    </lineage>
</organism>
<keyword evidence="2" id="KW-1185">Reference proteome</keyword>
<dbReference type="RefSeq" id="WP_221258049.1">
    <property type="nucleotide sequence ID" value="NZ_AP024749.1"/>
</dbReference>
<dbReference type="EMBL" id="AP024749">
    <property type="protein sequence ID" value="BCY28944.1"/>
    <property type="molecule type" value="Genomic_DNA"/>
</dbReference>